<evidence type="ECO:0008006" key="4">
    <source>
        <dbReference type="Google" id="ProtNLM"/>
    </source>
</evidence>
<keyword evidence="1" id="KW-0812">Transmembrane</keyword>
<accession>A0ABW1T5S5</accession>
<reference evidence="3" key="1">
    <citation type="journal article" date="2019" name="Int. J. Syst. Evol. Microbiol.">
        <title>The Global Catalogue of Microorganisms (GCM) 10K type strain sequencing project: providing services to taxonomists for standard genome sequencing and annotation.</title>
        <authorList>
            <consortium name="The Broad Institute Genomics Platform"/>
            <consortium name="The Broad Institute Genome Sequencing Center for Infectious Disease"/>
            <person name="Wu L."/>
            <person name="Ma J."/>
        </authorList>
    </citation>
    <scope>NUCLEOTIDE SEQUENCE [LARGE SCALE GENOMIC DNA]</scope>
    <source>
        <strain evidence="3">CGMCC 4.7317</strain>
    </source>
</reference>
<proteinExistence type="predicted"/>
<keyword evidence="3" id="KW-1185">Reference proteome</keyword>
<protein>
    <recommendedName>
        <fullName evidence="4">Type II secretion system protein</fullName>
    </recommendedName>
</protein>
<comment type="caution">
    <text evidence="2">The sequence shown here is derived from an EMBL/GenBank/DDBJ whole genome shotgun (WGS) entry which is preliminary data.</text>
</comment>
<gene>
    <name evidence="2" type="ORF">ACFQGU_17515</name>
</gene>
<sequence>MTSTLLAARVLLVGHLARTRRTLRNRGEDGVSTLELVIIVLGLIAVATLLVTAITLAVTRRTDQIN</sequence>
<dbReference type="RefSeq" id="WP_386768988.1">
    <property type="nucleotide sequence ID" value="NZ_JBHSTI010000058.1"/>
</dbReference>
<keyword evidence="1" id="KW-0472">Membrane</keyword>
<evidence type="ECO:0000256" key="1">
    <source>
        <dbReference type="SAM" id="Phobius"/>
    </source>
</evidence>
<evidence type="ECO:0000313" key="2">
    <source>
        <dbReference type="EMBL" id="MFC6239674.1"/>
    </source>
</evidence>
<name>A0ABW1T5S5_9ACTN</name>
<dbReference type="Proteomes" id="UP001596138">
    <property type="component" value="Unassembled WGS sequence"/>
</dbReference>
<evidence type="ECO:0000313" key="3">
    <source>
        <dbReference type="Proteomes" id="UP001596138"/>
    </source>
</evidence>
<dbReference type="EMBL" id="JBHSTI010000058">
    <property type="protein sequence ID" value="MFC6239674.1"/>
    <property type="molecule type" value="Genomic_DNA"/>
</dbReference>
<keyword evidence="1" id="KW-1133">Transmembrane helix</keyword>
<feature type="transmembrane region" description="Helical" evidence="1">
    <location>
        <begin position="35"/>
        <end position="58"/>
    </location>
</feature>
<organism evidence="2 3">
    <name type="scientific">Longivirga aurantiaca</name>
    <dbReference type="NCBI Taxonomy" id="1837743"/>
    <lineage>
        <taxon>Bacteria</taxon>
        <taxon>Bacillati</taxon>
        <taxon>Actinomycetota</taxon>
        <taxon>Actinomycetes</taxon>
        <taxon>Sporichthyales</taxon>
        <taxon>Sporichthyaceae</taxon>
        <taxon>Longivirga</taxon>
    </lineage>
</organism>